<evidence type="ECO:0000313" key="2">
    <source>
        <dbReference type="Proteomes" id="UP001148662"/>
    </source>
</evidence>
<evidence type="ECO:0000313" key="1">
    <source>
        <dbReference type="EMBL" id="KAJ3553656.1"/>
    </source>
</evidence>
<organism evidence="1 2">
    <name type="scientific">Phlebia brevispora</name>
    <dbReference type="NCBI Taxonomy" id="194682"/>
    <lineage>
        <taxon>Eukaryota</taxon>
        <taxon>Fungi</taxon>
        <taxon>Dikarya</taxon>
        <taxon>Basidiomycota</taxon>
        <taxon>Agaricomycotina</taxon>
        <taxon>Agaricomycetes</taxon>
        <taxon>Polyporales</taxon>
        <taxon>Meruliaceae</taxon>
        <taxon>Phlebia</taxon>
    </lineage>
</organism>
<gene>
    <name evidence="1" type="ORF">NM688_g3491</name>
</gene>
<proteinExistence type="predicted"/>
<keyword evidence="2" id="KW-1185">Reference proteome</keyword>
<sequence length="369" mass="42244">MSVKRKSTVHDYSSLRLHPDGTRDRRGNWIARDAGGLGRVKQRWSNHAASDDHTPQTEEDEAGSSQPRTPAKDKGKGRATESPGYEETNCDKNELKDVRAVRRKLFVEDLDFLRPSSLQVTSADVEDPSSSDSHLYPTSVSFSYHELAFIRAILIAYDQDLLKCIHHFASTYYNEMGQLRDSTREYRTERKRKRVERLKSEGDSMNGSLSRQMSADPSEGQSQDQVDVNEGDLDGETEDKLEGSNAKRRRIRARQRRNDHTSIDMYKMLDGSALMAIGLLLQEFVMAEVSQRVPEGWEEEMIRAQELEERGRHKRKKNRKRRRRRRQVGELSEEEAALTTELEEEGGTDAQMSIALDDNEIHGEPFAES</sequence>
<reference evidence="1" key="1">
    <citation type="submission" date="2022-07" db="EMBL/GenBank/DDBJ databases">
        <title>Genome Sequence of Phlebia brevispora.</title>
        <authorList>
            <person name="Buettner E."/>
        </authorList>
    </citation>
    <scope>NUCLEOTIDE SEQUENCE</scope>
    <source>
        <strain evidence="1">MPL23</strain>
    </source>
</reference>
<name>A0ACC1T5P3_9APHY</name>
<dbReference type="EMBL" id="JANHOG010000514">
    <property type="protein sequence ID" value="KAJ3553656.1"/>
    <property type="molecule type" value="Genomic_DNA"/>
</dbReference>
<dbReference type="Proteomes" id="UP001148662">
    <property type="component" value="Unassembled WGS sequence"/>
</dbReference>
<comment type="caution">
    <text evidence="1">The sequence shown here is derived from an EMBL/GenBank/DDBJ whole genome shotgun (WGS) entry which is preliminary data.</text>
</comment>
<protein>
    <submittedName>
        <fullName evidence="1">Uncharacterized protein</fullName>
    </submittedName>
</protein>
<accession>A0ACC1T5P3</accession>